<reference evidence="2 3" key="1">
    <citation type="submission" date="2021-06" db="EMBL/GenBank/DDBJ databases">
        <authorList>
            <person name="Palmer J.M."/>
        </authorList>
    </citation>
    <scope>NUCLEOTIDE SEQUENCE [LARGE SCALE GENOMIC DNA]</scope>
    <source>
        <strain evidence="3">if_2019</strain>
        <tissue evidence="2">Muscle</tissue>
    </source>
</reference>
<accession>A0ABV0TK88</accession>
<evidence type="ECO:0000313" key="2">
    <source>
        <dbReference type="EMBL" id="MEQ2232901.1"/>
    </source>
</evidence>
<sequence length="99" mass="11461">MAMRNPAGDNRPTTKPEQQLPLERARRSVCTTINRYGSPNNTIKRRSTRKDKRAQSPHHSDTLGSELCFNLQTYKDFLSFLNNPEIKLSELVCFTFFIN</sequence>
<dbReference type="Proteomes" id="UP001482620">
    <property type="component" value="Unassembled WGS sequence"/>
</dbReference>
<keyword evidence="3" id="KW-1185">Reference proteome</keyword>
<feature type="compositionally biased region" description="Basic residues" evidence="1">
    <location>
        <begin position="43"/>
        <end position="56"/>
    </location>
</feature>
<feature type="region of interest" description="Disordered" evidence="1">
    <location>
        <begin position="1"/>
        <end position="63"/>
    </location>
</feature>
<gene>
    <name evidence="2" type="ORF">ILYODFUR_016245</name>
</gene>
<comment type="caution">
    <text evidence="2">The sequence shown here is derived from an EMBL/GenBank/DDBJ whole genome shotgun (WGS) entry which is preliminary data.</text>
</comment>
<feature type="compositionally biased region" description="Polar residues" evidence="1">
    <location>
        <begin position="29"/>
        <end position="42"/>
    </location>
</feature>
<organism evidence="2 3">
    <name type="scientific">Ilyodon furcidens</name>
    <name type="common">goldbreast splitfin</name>
    <dbReference type="NCBI Taxonomy" id="33524"/>
    <lineage>
        <taxon>Eukaryota</taxon>
        <taxon>Metazoa</taxon>
        <taxon>Chordata</taxon>
        <taxon>Craniata</taxon>
        <taxon>Vertebrata</taxon>
        <taxon>Euteleostomi</taxon>
        <taxon>Actinopterygii</taxon>
        <taxon>Neopterygii</taxon>
        <taxon>Teleostei</taxon>
        <taxon>Neoteleostei</taxon>
        <taxon>Acanthomorphata</taxon>
        <taxon>Ovalentaria</taxon>
        <taxon>Atherinomorphae</taxon>
        <taxon>Cyprinodontiformes</taxon>
        <taxon>Goodeidae</taxon>
        <taxon>Ilyodon</taxon>
    </lineage>
</organism>
<proteinExistence type="predicted"/>
<name>A0ABV0TK88_9TELE</name>
<evidence type="ECO:0000313" key="3">
    <source>
        <dbReference type="Proteomes" id="UP001482620"/>
    </source>
</evidence>
<evidence type="ECO:0000256" key="1">
    <source>
        <dbReference type="SAM" id="MobiDB-lite"/>
    </source>
</evidence>
<dbReference type="EMBL" id="JAHRIQ010036224">
    <property type="protein sequence ID" value="MEQ2232901.1"/>
    <property type="molecule type" value="Genomic_DNA"/>
</dbReference>
<protein>
    <submittedName>
        <fullName evidence="2">Uncharacterized protein</fullName>
    </submittedName>
</protein>